<protein>
    <recommendedName>
        <fullName evidence="3">Gp28/Gp37-like domain-containing protein</fullName>
    </recommendedName>
</protein>
<dbReference type="AlphaFoldDB" id="A0A1S8LYM6"/>
<evidence type="ECO:0000313" key="4">
    <source>
        <dbReference type="EMBL" id="URZ12565.1"/>
    </source>
</evidence>
<gene>
    <name evidence="4" type="ORF">CROST_032880</name>
</gene>
<evidence type="ECO:0000259" key="3">
    <source>
        <dbReference type="Pfam" id="PF14594"/>
    </source>
</evidence>
<accession>A0A1S8LYM6</accession>
<feature type="compositionally biased region" description="Basic and acidic residues" evidence="2">
    <location>
        <begin position="461"/>
        <end position="471"/>
    </location>
</feature>
<evidence type="ECO:0000256" key="1">
    <source>
        <dbReference type="SAM" id="Coils"/>
    </source>
</evidence>
<sequence length="586" mass="65862">MKKVILRIIDTNFNLLGEIDDYESLQFIRRFYSVGEFELHININKNNTNCLVKDNLILLGTSFNKVGIIMYRENQPDSSGNDELIIKGVTLKGIMNRRLILPTIDGGGYDTETGTTETVIKKYVDNHVVNPTDIKRKIPQLVIGQNKNRGIQNTWKYRYENLADKICEISQYTQLGWDVILDVENNRWVFDVIEGRNLTVDQEDLPPVIFSTNFDNILSPHFIESSMNSANVGYAGGKGENENRIVEEIGDKEGIERIENFFDCSNTDNNTDLTTLGIQKLDELKETKTFEFQIDPDSTFTYERDYDLGDFVTAQSKELNITMNAQIIEIKEIYETDKVNIEATFGSNIPNLITKIDKLKTKNTEVPTKLSQFENDSNYDTEAGAQEKADAAENNAKAYADNSLQVERDYADKGDKATLSSANKYTDDGIGNVQNNLNTHVADNTRHITEGERSSWNSKAEGTHKHTKGDITDFPISLPASGGTADKATITHRLYRHENESEDFYFISLYWTGNINGWRIGAYNTNGDEQANIHRVSVDYADSAGNVPTKLSQLENDIGAGAGTTIITSSNEPSSHANGRVWVELL</sequence>
<dbReference type="RefSeq" id="WP_077834839.1">
    <property type="nucleotide sequence ID" value="NZ_CP096983.1"/>
</dbReference>
<feature type="domain" description="Gp28/Gp37-like" evidence="3">
    <location>
        <begin position="6"/>
        <end position="347"/>
    </location>
</feature>
<keyword evidence="5" id="KW-1185">Reference proteome</keyword>
<dbReference type="EMBL" id="CP096983">
    <property type="protein sequence ID" value="URZ12565.1"/>
    <property type="molecule type" value="Genomic_DNA"/>
</dbReference>
<dbReference type="InterPro" id="IPR029432">
    <property type="entry name" value="Gp28/Gp37-like_dom"/>
</dbReference>
<dbReference type="Pfam" id="PF14594">
    <property type="entry name" value="Sipho_Gp37"/>
    <property type="match status" value="1"/>
</dbReference>
<evidence type="ECO:0000313" key="5">
    <source>
        <dbReference type="Proteomes" id="UP000190951"/>
    </source>
</evidence>
<feature type="region of interest" description="Disordered" evidence="2">
    <location>
        <begin position="451"/>
        <end position="478"/>
    </location>
</feature>
<dbReference type="Proteomes" id="UP000190951">
    <property type="component" value="Chromosome"/>
</dbReference>
<dbReference type="STRING" id="84029.CROST_28610"/>
<proteinExistence type="predicted"/>
<feature type="coiled-coil region" evidence="1">
    <location>
        <begin position="382"/>
        <end position="409"/>
    </location>
</feature>
<dbReference type="KEGG" id="crw:CROST_032880"/>
<keyword evidence="1" id="KW-0175">Coiled coil</keyword>
<name>A0A1S8LYM6_9CLOT</name>
<reference evidence="4 5" key="1">
    <citation type="submission" date="2022-04" db="EMBL/GenBank/DDBJ databases">
        <title>Genome sequence of C. roseum typestrain.</title>
        <authorList>
            <person name="Poehlein A."/>
            <person name="Schoch T."/>
            <person name="Duerre P."/>
            <person name="Daniel R."/>
        </authorList>
    </citation>
    <scope>NUCLEOTIDE SEQUENCE [LARGE SCALE GENOMIC DNA]</scope>
    <source>
        <strain evidence="4 5">DSM 7320</strain>
    </source>
</reference>
<organism evidence="4 5">
    <name type="scientific">Clostridium felsineum</name>
    <dbReference type="NCBI Taxonomy" id="36839"/>
    <lineage>
        <taxon>Bacteria</taxon>
        <taxon>Bacillati</taxon>
        <taxon>Bacillota</taxon>
        <taxon>Clostridia</taxon>
        <taxon>Eubacteriales</taxon>
        <taxon>Clostridiaceae</taxon>
        <taxon>Clostridium</taxon>
    </lineage>
</organism>
<evidence type="ECO:0000256" key="2">
    <source>
        <dbReference type="SAM" id="MobiDB-lite"/>
    </source>
</evidence>